<dbReference type="InterPro" id="IPR020945">
    <property type="entry name" value="DMSO/NO3_reduct_chaperone"/>
</dbReference>
<organism evidence="2 3">
    <name type="scientific">Bartonella apis</name>
    <dbReference type="NCBI Taxonomy" id="1686310"/>
    <lineage>
        <taxon>Bacteria</taxon>
        <taxon>Pseudomonadati</taxon>
        <taxon>Pseudomonadota</taxon>
        <taxon>Alphaproteobacteria</taxon>
        <taxon>Hyphomicrobiales</taxon>
        <taxon>Bartonellaceae</taxon>
        <taxon>Bartonella</taxon>
    </lineage>
</organism>
<dbReference type="GeneID" id="92990678"/>
<proteinExistence type="predicted"/>
<dbReference type="GO" id="GO:0042128">
    <property type="term" value="P:nitrate assimilation"/>
    <property type="evidence" value="ECO:0007669"/>
    <property type="project" value="UniProtKB-KW"/>
</dbReference>
<dbReference type="RefSeq" id="WP_075869794.1">
    <property type="nucleotide sequence ID" value="NZ_LXYT01000001.1"/>
</dbReference>
<dbReference type="Pfam" id="PF02613">
    <property type="entry name" value="Nitrate_red_del"/>
    <property type="match status" value="1"/>
</dbReference>
<evidence type="ECO:0000313" key="3">
    <source>
        <dbReference type="Proteomes" id="UP000187344"/>
    </source>
</evidence>
<accession>A0A1R0FCH2</accession>
<dbReference type="InterPro" id="IPR036411">
    <property type="entry name" value="TorD-like_sf"/>
</dbReference>
<dbReference type="EMBL" id="LXYT01000001">
    <property type="protein sequence ID" value="OLY44697.1"/>
    <property type="molecule type" value="Genomic_DNA"/>
</dbReference>
<comment type="caution">
    <text evidence="2">The sequence shown here is derived from an EMBL/GenBank/DDBJ whole genome shotgun (WGS) entry which is preliminary data.</text>
</comment>
<dbReference type="GO" id="GO:0051131">
    <property type="term" value="P:chaperone-mediated protein complex assembly"/>
    <property type="evidence" value="ECO:0007669"/>
    <property type="project" value="InterPro"/>
</dbReference>
<dbReference type="GO" id="GO:0051082">
    <property type="term" value="F:unfolded protein binding"/>
    <property type="evidence" value="ECO:0007669"/>
    <property type="project" value="InterPro"/>
</dbReference>
<dbReference type="Proteomes" id="UP000187344">
    <property type="component" value="Unassembled WGS sequence"/>
</dbReference>
<sequence>MNSDLKIISLLLSYPEEELQQSGNLIRATLDQLSDLDASEIVGLKSLVSAISDRDIYEVQENYVLLFDRTRSLSLHLFEHVYGENRDRGQAMVDLKDMYDQAGFEIDVHEMPDYLPMFLEFLSTRSDEEARHLLGETLHIISAIRQRLQKRGSVYAAAFVALESLSGKRADEALTAEIINRKEDDPNDLEALDRIWEEEAITFGGNQGENDCGPDRLKRRIRAQHRDASAQI</sequence>
<evidence type="ECO:0000313" key="2">
    <source>
        <dbReference type="EMBL" id="OLY44697.1"/>
    </source>
</evidence>
<keyword evidence="3" id="KW-1185">Reference proteome</keyword>
<dbReference type="PANTHER" id="PTHR43680:SF2">
    <property type="entry name" value="NITRATE REDUCTASE MOLYBDENUM COFACTOR ASSEMBLY CHAPERONE NARJ"/>
    <property type="match status" value="1"/>
</dbReference>
<keyword evidence="1" id="KW-0534">Nitrate assimilation</keyword>
<dbReference type="AlphaFoldDB" id="A0A1R0FCH2"/>
<dbReference type="PANTHER" id="PTHR43680">
    <property type="entry name" value="NITRATE REDUCTASE MOLYBDENUM COFACTOR ASSEMBLY CHAPERONE"/>
    <property type="match status" value="1"/>
</dbReference>
<dbReference type="SUPFAM" id="SSF89155">
    <property type="entry name" value="TorD-like"/>
    <property type="match status" value="1"/>
</dbReference>
<dbReference type="GO" id="GO:0016530">
    <property type="term" value="F:metallochaperone activity"/>
    <property type="evidence" value="ECO:0007669"/>
    <property type="project" value="TreeGrafter"/>
</dbReference>
<dbReference type="InterPro" id="IPR003765">
    <property type="entry name" value="NO3_reductase_chaperone_NarJ"/>
</dbReference>
<reference evidence="2 3" key="1">
    <citation type="submission" date="2016-12" db="EMBL/GenBank/DDBJ databases">
        <title>Comparative genomics of Bartonella apis.</title>
        <authorList>
            <person name="Engel P."/>
        </authorList>
    </citation>
    <scope>NUCLEOTIDE SEQUENCE [LARGE SCALE GENOMIC DNA]</scope>
    <source>
        <strain evidence="2 3">PEB0149</strain>
    </source>
</reference>
<dbReference type="Gene3D" id="1.10.3480.10">
    <property type="entry name" value="TorD-like"/>
    <property type="match status" value="1"/>
</dbReference>
<dbReference type="NCBIfam" id="TIGR00684">
    <property type="entry name" value="narJ"/>
    <property type="match status" value="1"/>
</dbReference>
<gene>
    <name evidence="2" type="ORF">PEB0149_021720</name>
</gene>
<protein>
    <submittedName>
        <fullName evidence="2">Respiratory nitrate reductase chaperone NarJ</fullName>
    </submittedName>
</protein>
<evidence type="ECO:0000256" key="1">
    <source>
        <dbReference type="ARBA" id="ARBA00023063"/>
    </source>
</evidence>
<dbReference type="OrthoDB" id="8478585at2"/>
<name>A0A1R0FCH2_9HYPH</name>